<dbReference type="GO" id="GO:0016747">
    <property type="term" value="F:acyltransferase activity, transferring groups other than amino-acyl groups"/>
    <property type="evidence" value="ECO:0007669"/>
    <property type="project" value="InterPro"/>
</dbReference>
<comment type="caution">
    <text evidence="3">The sequence shown here is derived from an EMBL/GenBank/DDBJ whole genome shotgun (WGS) entry which is preliminary data.</text>
</comment>
<reference evidence="3" key="1">
    <citation type="submission" date="2023-06" db="EMBL/GenBank/DDBJ databases">
        <authorList>
            <person name="Zeman M."/>
            <person name="Kubasova T."/>
            <person name="Jahodarova E."/>
            <person name="Nykrynova M."/>
            <person name="Rychlik I."/>
        </authorList>
    </citation>
    <scope>NUCLEOTIDE SEQUENCE</scope>
    <source>
        <strain evidence="3">ET15</strain>
        <strain evidence="2">ET37</strain>
    </source>
</reference>
<organism evidence="3 5">
    <name type="scientific">Leyella lascolaii</name>
    <dbReference type="NCBI Taxonomy" id="1776379"/>
    <lineage>
        <taxon>Bacteria</taxon>
        <taxon>Pseudomonadati</taxon>
        <taxon>Bacteroidota</taxon>
        <taxon>Bacteroidia</taxon>
        <taxon>Bacteroidales</taxon>
        <taxon>Prevotellaceae</taxon>
        <taxon>Leyella</taxon>
    </lineage>
</organism>
<keyword evidence="3" id="KW-0012">Acyltransferase</keyword>
<evidence type="ECO:0000313" key="4">
    <source>
        <dbReference type="Proteomes" id="UP001167831"/>
    </source>
</evidence>
<evidence type="ECO:0000259" key="1">
    <source>
        <dbReference type="PROSITE" id="PS51186"/>
    </source>
</evidence>
<dbReference type="EMBL" id="JAUEIF010000002">
    <property type="protein sequence ID" value="MDN0024675.1"/>
    <property type="molecule type" value="Genomic_DNA"/>
</dbReference>
<dbReference type="EMBL" id="JAUEIE010000002">
    <property type="protein sequence ID" value="MDN0021932.1"/>
    <property type="molecule type" value="Genomic_DNA"/>
</dbReference>
<dbReference type="Proteomes" id="UP001168478">
    <property type="component" value="Unassembled WGS sequence"/>
</dbReference>
<dbReference type="PANTHER" id="PTHR43415:SF3">
    <property type="entry name" value="GNAT-FAMILY ACETYLTRANSFERASE"/>
    <property type="match status" value="1"/>
</dbReference>
<dbReference type="RefSeq" id="WP_273532228.1">
    <property type="nucleotide sequence ID" value="NZ_CALUKV010000021.1"/>
</dbReference>
<dbReference type="InterPro" id="IPR016181">
    <property type="entry name" value="Acyl_CoA_acyltransferase"/>
</dbReference>
<dbReference type="PANTHER" id="PTHR43415">
    <property type="entry name" value="SPERMIDINE N(1)-ACETYLTRANSFERASE"/>
    <property type="match status" value="1"/>
</dbReference>
<evidence type="ECO:0000313" key="5">
    <source>
        <dbReference type="Proteomes" id="UP001168478"/>
    </source>
</evidence>
<evidence type="ECO:0000313" key="2">
    <source>
        <dbReference type="EMBL" id="MDN0021932.1"/>
    </source>
</evidence>
<dbReference type="EC" id="2.3.1.-" evidence="3"/>
<sequence>MSTANDSKPSVRLRAMEPEDLDTLYQMENDVEIWNVGTTNVPYSRYVLHDYVANVAGDIYTDKQVRLMIEDENGVTVGMVDLVNFSPQHRRAELSIVVKKEKRRCGFATAAVNQIRKYALDILHLHQIYVIVDKSNVASVELFRKMGFREQCELADWLFDGKNYKNSIVMQSFL</sequence>
<keyword evidence="3" id="KW-0808">Transferase</keyword>
<dbReference type="Pfam" id="PF13302">
    <property type="entry name" value="Acetyltransf_3"/>
    <property type="match status" value="1"/>
</dbReference>
<feature type="domain" description="N-acetyltransferase" evidence="1">
    <location>
        <begin position="11"/>
        <end position="174"/>
    </location>
</feature>
<proteinExistence type="predicted"/>
<dbReference type="Gene3D" id="3.40.630.30">
    <property type="match status" value="1"/>
</dbReference>
<reference evidence="3" key="2">
    <citation type="submission" date="2023-08" db="EMBL/GenBank/DDBJ databases">
        <title>Identification and characterization of horizontal gene transfer across gut microbiota members of farm animals based on homology search.</title>
        <authorList>
            <person name="Schwarzerova J."/>
            <person name="Nykrynova M."/>
            <person name="Jureckova K."/>
            <person name="Cejkova D."/>
            <person name="Rychlik I."/>
        </authorList>
    </citation>
    <scope>NUCLEOTIDE SEQUENCE</scope>
    <source>
        <strain evidence="3">ET15</strain>
        <strain evidence="2">ET37</strain>
    </source>
</reference>
<dbReference type="SUPFAM" id="SSF55729">
    <property type="entry name" value="Acyl-CoA N-acyltransferases (Nat)"/>
    <property type="match status" value="1"/>
</dbReference>
<dbReference type="AlphaFoldDB" id="A0AAW7JHE5"/>
<dbReference type="InterPro" id="IPR000182">
    <property type="entry name" value="GNAT_dom"/>
</dbReference>
<dbReference type="Proteomes" id="UP001167831">
    <property type="component" value="Unassembled WGS sequence"/>
</dbReference>
<keyword evidence="4" id="KW-1185">Reference proteome</keyword>
<evidence type="ECO:0000313" key="3">
    <source>
        <dbReference type="EMBL" id="MDN0024675.1"/>
    </source>
</evidence>
<protein>
    <submittedName>
        <fullName evidence="3">GNAT family N-acetyltransferase</fullName>
        <ecNumber evidence="3">2.3.1.-</ecNumber>
    </submittedName>
</protein>
<gene>
    <name evidence="2" type="ORF">QVN81_02670</name>
    <name evidence="3" type="ORF">QVN84_03930</name>
</gene>
<dbReference type="PROSITE" id="PS51186">
    <property type="entry name" value="GNAT"/>
    <property type="match status" value="1"/>
</dbReference>
<accession>A0AAW7JHE5</accession>
<name>A0AAW7JHE5_9BACT</name>